<dbReference type="InterPro" id="IPR001509">
    <property type="entry name" value="Epimerase_deHydtase"/>
</dbReference>
<keyword evidence="1" id="KW-0560">Oxidoreductase</keyword>
<dbReference type="FunFam" id="3.40.50.720:FF:000191">
    <property type="entry name" value="Methylglyoxal reductase (NADPH-dependent)"/>
    <property type="match status" value="1"/>
</dbReference>
<sequence length="333" mass="36615">MTLTTVFVTGASGFIAQHIIKQLLEKKYAVVGTVRSASKGDWLKEIINSENFSYEIVPHLDTPGAFDEALSKHPEVTVFIHTASPVIPDAKDLEQEILKPAIEGTKNALTAIVSHAPQVQKVVITSSIVSVYDFSHHEKVHTEKDWNPISYEQSLENGGNAYCGSKKFAELAVWDFVKENKAHFDVSFVLPSYAFGPQAYAVKDKSQLNLSSEVINGVLKLGPNDPVPALCGNFIDVRDVASAHIKAFEDDGAANHRLVLVSDAWTAEKITHIINEKFPELNGPKGDLEKHGEQLTREGKDGDFSRTKSLLGFEYISLEKSVVDCVNQILATE</sequence>
<dbReference type="OrthoDB" id="2735536at2759"/>
<keyword evidence="5" id="KW-1185">Reference proteome</keyword>
<name>A0A8J5UU21_9ASCO</name>
<feature type="domain" description="NAD-dependent epimerase/dehydratase" evidence="3">
    <location>
        <begin position="6"/>
        <end position="253"/>
    </location>
</feature>
<dbReference type="Proteomes" id="UP000694255">
    <property type="component" value="Unassembled WGS sequence"/>
</dbReference>
<dbReference type="PANTHER" id="PTHR10366:SF564">
    <property type="entry name" value="STEROL-4-ALPHA-CARBOXYLATE 3-DEHYDROGENASE, DECARBOXYLATING"/>
    <property type="match status" value="1"/>
</dbReference>
<reference evidence="4 5" key="1">
    <citation type="journal article" date="2021" name="DNA Res.">
        <title>Genome analysis of Candida subhashii reveals its hybrid nature and dual mitochondrial genome conformations.</title>
        <authorList>
            <person name="Mixao V."/>
            <person name="Hegedusova E."/>
            <person name="Saus E."/>
            <person name="Pryszcz L.P."/>
            <person name="Cillingova A."/>
            <person name="Nosek J."/>
            <person name="Gabaldon T."/>
        </authorList>
    </citation>
    <scope>NUCLEOTIDE SEQUENCE [LARGE SCALE GENOMIC DNA]</scope>
    <source>
        <strain evidence="4 5">CBS 10753</strain>
    </source>
</reference>
<dbReference type="Pfam" id="PF01370">
    <property type="entry name" value="Epimerase"/>
    <property type="match status" value="1"/>
</dbReference>
<comment type="similarity">
    <text evidence="2">Belongs to the NAD(P)-dependent epimerase/dehydratase family. Dihydroflavonol-4-reductase subfamily.</text>
</comment>
<comment type="caution">
    <text evidence="4">The sequence shown here is derived from an EMBL/GenBank/DDBJ whole genome shotgun (WGS) entry which is preliminary data.</text>
</comment>
<dbReference type="InterPro" id="IPR050425">
    <property type="entry name" value="NAD(P)_dehydrat-like"/>
</dbReference>
<dbReference type="GO" id="GO:0016616">
    <property type="term" value="F:oxidoreductase activity, acting on the CH-OH group of donors, NAD or NADP as acceptor"/>
    <property type="evidence" value="ECO:0007669"/>
    <property type="project" value="TreeGrafter"/>
</dbReference>
<accession>A0A8J5UU21</accession>
<dbReference type="RefSeq" id="XP_049261558.1">
    <property type="nucleotide sequence ID" value="XM_049409148.1"/>
</dbReference>
<gene>
    <name evidence="4" type="ORF">J8A68_005116</name>
</gene>
<proteinExistence type="inferred from homology"/>
<dbReference type="EMBL" id="JAGSYN010000221">
    <property type="protein sequence ID" value="KAG7661325.1"/>
    <property type="molecule type" value="Genomic_DNA"/>
</dbReference>
<evidence type="ECO:0000256" key="1">
    <source>
        <dbReference type="ARBA" id="ARBA00023002"/>
    </source>
</evidence>
<evidence type="ECO:0000313" key="5">
    <source>
        <dbReference type="Proteomes" id="UP000694255"/>
    </source>
</evidence>
<organism evidence="4 5">
    <name type="scientific">[Candida] subhashii</name>
    <dbReference type="NCBI Taxonomy" id="561895"/>
    <lineage>
        <taxon>Eukaryota</taxon>
        <taxon>Fungi</taxon>
        <taxon>Dikarya</taxon>
        <taxon>Ascomycota</taxon>
        <taxon>Saccharomycotina</taxon>
        <taxon>Pichiomycetes</taxon>
        <taxon>Debaryomycetaceae</taxon>
        <taxon>Spathaspora</taxon>
    </lineage>
</organism>
<dbReference type="PANTHER" id="PTHR10366">
    <property type="entry name" value="NAD DEPENDENT EPIMERASE/DEHYDRATASE"/>
    <property type="match status" value="1"/>
</dbReference>
<dbReference type="GeneID" id="73471916"/>
<evidence type="ECO:0000313" key="4">
    <source>
        <dbReference type="EMBL" id="KAG7661325.1"/>
    </source>
</evidence>
<evidence type="ECO:0000256" key="2">
    <source>
        <dbReference type="ARBA" id="ARBA00023445"/>
    </source>
</evidence>
<protein>
    <recommendedName>
        <fullName evidence="3">NAD-dependent epimerase/dehydratase domain-containing protein</fullName>
    </recommendedName>
</protein>
<dbReference type="AlphaFoldDB" id="A0A8J5UU21"/>
<evidence type="ECO:0000259" key="3">
    <source>
        <dbReference type="Pfam" id="PF01370"/>
    </source>
</evidence>